<evidence type="ECO:0000313" key="8">
    <source>
        <dbReference type="Proteomes" id="UP001165363"/>
    </source>
</evidence>
<evidence type="ECO:0000256" key="5">
    <source>
        <dbReference type="SAM" id="MobiDB-lite"/>
    </source>
</evidence>
<dbReference type="Gene3D" id="1.10.10.60">
    <property type="entry name" value="Homeodomain-like"/>
    <property type="match status" value="1"/>
</dbReference>
<evidence type="ECO:0000313" key="7">
    <source>
        <dbReference type="EMBL" id="MCL6682331.1"/>
    </source>
</evidence>
<dbReference type="Gene3D" id="1.10.357.10">
    <property type="entry name" value="Tetracycline Repressor, domain 2"/>
    <property type="match status" value="1"/>
</dbReference>
<proteinExistence type="predicted"/>
<dbReference type="Proteomes" id="UP001165363">
    <property type="component" value="Unassembled WGS sequence"/>
</dbReference>
<dbReference type="InterPro" id="IPR001647">
    <property type="entry name" value="HTH_TetR"/>
</dbReference>
<organism evidence="7 8">
    <name type="scientific">Sphingomonas alba</name>
    <dbReference type="NCBI Taxonomy" id="2908208"/>
    <lineage>
        <taxon>Bacteria</taxon>
        <taxon>Pseudomonadati</taxon>
        <taxon>Pseudomonadota</taxon>
        <taxon>Alphaproteobacteria</taxon>
        <taxon>Sphingomonadales</taxon>
        <taxon>Sphingomonadaceae</taxon>
        <taxon>Sphingomonas</taxon>
    </lineage>
</organism>
<sequence length="205" mass="22676">MASSRIEPVFNSDGAAARSRPGGRTADITRRIHDAVLELIISGGEEKCTFQNVARRANIERSTLYRRYPTRWAMMSDAFAAAYTNDLSFEPTGSFRGDLICHLSRVAHTLSSPLGMAMLAAGAVARLDPASRPAAGGFWEFRKQQQEPFIRAAIERGELRPEVSLDELFAAADGPLYFRLLIIGQPIDQQWVETTVDQVCRAFSP</sequence>
<accession>A0ABT0RI92</accession>
<keyword evidence="1" id="KW-0805">Transcription regulation</keyword>
<dbReference type="PROSITE" id="PS50977">
    <property type="entry name" value="HTH_TETR_2"/>
    <property type="match status" value="1"/>
</dbReference>
<dbReference type="InterPro" id="IPR009057">
    <property type="entry name" value="Homeodomain-like_sf"/>
</dbReference>
<feature type="region of interest" description="Disordered" evidence="5">
    <location>
        <begin position="1"/>
        <end position="24"/>
    </location>
</feature>
<dbReference type="InterPro" id="IPR011075">
    <property type="entry name" value="TetR_C"/>
</dbReference>
<evidence type="ECO:0000256" key="2">
    <source>
        <dbReference type="ARBA" id="ARBA00023125"/>
    </source>
</evidence>
<keyword evidence="3" id="KW-0804">Transcription</keyword>
<dbReference type="PANTHER" id="PTHR30055">
    <property type="entry name" value="HTH-TYPE TRANSCRIPTIONAL REGULATOR RUTR"/>
    <property type="match status" value="1"/>
</dbReference>
<evidence type="ECO:0000259" key="6">
    <source>
        <dbReference type="PROSITE" id="PS50977"/>
    </source>
</evidence>
<dbReference type="InterPro" id="IPR036271">
    <property type="entry name" value="Tet_transcr_reg_TetR-rel_C_sf"/>
</dbReference>
<reference evidence="7" key="1">
    <citation type="submission" date="2022-05" db="EMBL/GenBank/DDBJ databases">
        <authorList>
            <person name="Jo J.-H."/>
            <person name="Im W.-T."/>
        </authorList>
    </citation>
    <scope>NUCLEOTIDE SEQUENCE</scope>
    <source>
        <strain evidence="7">SE158</strain>
    </source>
</reference>
<evidence type="ECO:0000256" key="4">
    <source>
        <dbReference type="PROSITE-ProRule" id="PRU00335"/>
    </source>
</evidence>
<keyword evidence="2 4" id="KW-0238">DNA-binding</keyword>
<dbReference type="SUPFAM" id="SSF48498">
    <property type="entry name" value="Tetracyclin repressor-like, C-terminal domain"/>
    <property type="match status" value="1"/>
</dbReference>
<protein>
    <submittedName>
        <fullName evidence="7">TetR/AcrR family transcriptional regulator C-terminal ligand-binding domain-containing protein</fullName>
    </submittedName>
</protein>
<dbReference type="InterPro" id="IPR050109">
    <property type="entry name" value="HTH-type_TetR-like_transc_reg"/>
</dbReference>
<evidence type="ECO:0000256" key="3">
    <source>
        <dbReference type="ARBA" id="ARBA00023163"/>
    </source>
</evidence>
<dbReference type="EMBL" id="JAMGBD010000001">
    <property type="protein sequence ID" value="MCL6682331.1"/>
    <property type="molecule type" value="Genomic_DNA"/>
</dbReference>
<keyword evidence="8" id="KW-1185">Reference proteome</keyword>
<evidence type="ECO:0000256" key="1">
    <source>
        <dbReference type="ARBA" id="ARBA00023015"/>
    </source>
</evidence>
<dbReference type="Pfam" id="PF16859">
    <property type="entry name" value="TetR_C_11"/>
    <property type="match status" value="1"/>
</dbReference>
<dbReference type="SUPFAM" id="SSF46689">
    <property type="entry name" value="Homeodomain-like"/>
    <property type="match status" value="1"/>
</dbReference>
<dbReference type="PANTHER" id="PTHR30055:SF148">
    <property type="entry name" value="TETR-FAMILY TRANSCRIPTIONAL REGULATOR"/>
    <property type="match status" value="1"/>
</dbReference>
<comment type="caution">
    <text evidence="7">The sequence shown here is derived from an EMBL/GenBank/DDBJ whole genome shotgun (WGS) entry which is preliminary data.</text>
</comment>
<gene>
    <name evidence="7" type="ORF">LZ536_00235</name>
</gene>
<feature type="domain" description="HTH tetR-type" evidence="6">
    <location>
        <begin position="26"/>
        <end position="86"/>
    </location>
</feature>
<name>A0ABT0RI92_9SPHN</name>
<dbReference type="RefSeq" id="WP_249846311.1">
    <property type="nucleotide sequence ID" value="NZ_JAMGBD010000001.1"/>
</dbReference>
<feature type="DNA-binding region" description="H-T-H motif" evidence="4">
    <location>
        <begin position="49"/>
        <end position="68"/>
    </location>
</feature>